<gene>
    <name evidence="1" type="ORF">CY34DRAFT_811512</name>
</gene>
<evidence type="ECO:0000313" key="2">
    <source>
        <dbReference type="Proteomes" id="UP000054485"/>
    </source>
</evidence>
<dbReference type="Proteomes" id="UP000054485">
    <property type="component" value="Unassembled WGS sequence"/>
</dbReference>
<protein>
    <submittedName>
        <fullName evidence="1">Unplaced genomic scaffold CY34scaffold_424, whole genome shotgun sequence</fullName>
    </submittedName>
</protein>
<evidence type="ECO:0000313" key="1">
    <source>
        <dbReference type="EMBL" id="KIK36148.1"/>
    </source>
</evidence>
<keyword evidence="2" id="KW-1185">Reference proteome</keyword>
<reference evidence="2" key="2">
    <citation type="submission" date="2015-01" db="EMBL/GenBank/DDBJ databases">
        <title>Evolutionary Origins and Diversification of the Mycorrhizal Mutualists.</title>
        <authorList>
            <consortium name="DOE Joint Genome Institute"/>
            <consortium name="Mycorrhizal Genomics Consortium"/>
            <person name="Kohler A."/>
            <person name="Kuo A."/>
            <person name="Nagy L.G."/>
            <person name="Floudas D."/>
            <person name="Copeland A."/>
            <person name="Barry K.W."/>
            <person name="Cichocki N."/>
            <person name="Veneault-Fourrey C."/>
            <person name="LaButti K."/>
            <person name="Lindquist E.A."/>
            <person name="Lipzen A."/>
            <person name="Lundell T."/>
            <person name="Morin E."/>
            <person name="Murat C."/>
            <person name="Riley R."/>
            <person name="Ohm R."/>
            <person name="Sun H."/>
            <person name="Tunlid A."/>
            <person name="Henrissat B."/>
            <person name="Grigoriev I.V."/>
            <person name="Hibbett D.S."/>
            <person name="Martin F."/>
        </authorList>
    </citation>
    <scope>NUCLEOTIDE SEQUENCE [LARGE SCALE GENOMIC DNA]</scope>
    <source>
        <strain evidence="2">UH-Slu-Lm8-n1</strain>
    </source>
</reference>
<dbReference type="AlphaFoldDB" id="A0A0D0AW97"/>
<reference evidence="1 2" key="1">
    <citation type="submission" date="2014-04" db="EMBL/GenBank/DDBJ databases">
        <authorList>
            <consortium name="DOE Joint Genome Institute"/>
            <person name="Kuo A."/>
            <person name="Ruytinx J."/>
            <person name="Rineau F."/>
            <person name="Colpaert J."/>
            <person name="Kohler A."/>
            <person name="Nagy L.G."/>
            <person name="Floudas D."/>
            <person name="Copeland A."/>
            <person name="Barry K.W."/>
            <person name="Cichocki N."/>
            <person name="Veneault-Fourrey C."/>
            <person name="LaButti K."/>
            <person name="Lindquist E.A."/>
            <person name="Lipzen A."/>
            <person name="Lundell T."/>
            <person name="Morin E."/>
            <person name="Murat C."/>
            <person name="Sun H."/>
            <person name="Tunlid A."/>
            <person name="Henrissat B."/>
            <person name="Grigoriev I.V."/>
            <person name="Hibbett D.S."/>
            <person name="Martin F."/>
            <person name="Nordberg H.P."/>
            <person name="Cantor M.N."/>
            <person name="Hua S.X."/>
        </authorList>
    </citation>
    <scope>NUCLEOTIDE SEQUENCE [LARGE SCALE GENOMIC DNA]</scope>
    <source>
        <strain evidence="1 2">UH-Slu-Lm8-n1</strain>
    </source>
</reference>
<sequence length="52" mass="5823">MHSSDISDPPTVHGCIPDRCERDLQECGEPEQSYGCQSHLKLQHVTLAHSIH</sequence>
<accession>A0A0D0AW97</accession>
<name>A0A0D0AW97_9AGAM</name>
<dbReference type="EMBL" id="KN835555">
    <property type="protein sequence ID" value="KIK36148.1"/>
    <property type="molecule type" value="Genomic_DNA"/>
</dbReference>
<organism evidence="1 2">
    <name type="scientific">Suillus luteus UH-Slu-Lm8-n1</name>
    <dbReference type="NCBI Taxonomy" id="930992"/>
    <lineage>
        <taxon>Eukaryota</taxon>
        <taxon>Fungi</taxon>
        <taxon>Dikarya</taxon>
        <taxon>Basidiomycota</taxon>
        <taxon>Agaricomycotina</taxon>
        <taxon>Agaricomycetes</taxon>
        <taxon>Agaricomycetidae</taxon>
        <taxon>Boletales</taxon>
        <taxon>Suillineae</taxon>
        <taxon>Suillaceae</taxon>
        <taxon>Suillus</taxon>
    </lineage>
</organism>
<dbReference type="InParanoid" id="A0A0D0AW97"/>
<dbReference type="HOGENOM" id="CLU_3088876_0_0_1"/>
<proteinExistence type="predicted"/>